<feature type="domain" description="TonB-dependent receptor plug" evidence="11">
    <location>
        <begin position="78"/>
        <end position="184"/>
    </location>
</feature>
<feature type="domain" description="TonB-dependent receptor-like beta-barrel" evidence="10">
    <location>
        <begin position="265"/>
        <end position="697"/>
    </location>
</feature>
<evidence type="ECO:0000256" key="3">
    <source>
        <dbReference type="ARBA" id="ARBA00022692"/>
    </source>
</evidence>
<evidence type="ECO:0000256" key="6">
    <source>
        <dbReference type="ARBA" id="ARBA00023136"/>
    </source>
</evidence>
<protein>
    <recommendedName>
        <fullName evidence="13">TonB-dependent receptor plug domain-containing protein</fullName>
    </recommendedName>
</protein>
<dbReference type="EMBL" id="LAZR01003321">
    <property type="protein sequence ID" value="KKN19592.1"/>
    <property type="molecule type" value="Genomic_DNA"/>
</dbReference>
<evidence type="ECO:0000313" key="12">
    <source>
        <dbReference type="EMBL" id="KKN19592.1"/>
    </source>
</evidence>
<evidence type="ECO:0000256" key="2">
    <source>
        <dbReference type="ARBA" id="ARBA00022448"/>
    </source>
</evidence>
<evidence type="ECO:0000259" key="10">
    <source>
        <dbReference type="Pfam" id="PF00593"/>
    </source>
</evidence>
<dbReference type="GO" id="GO:0009279">
    <property type="term" value="C:cell outer membrane"/>
    <property type="evidence" value="ECO:0007669"/>
    <property type="project" value="UniProtKB-SubCell"/>
</dbReference>
<dbReference type="GO" id="GO:0015344">
    <property type="term" value="F:siderophore uptake transmembrane transporter activity"/>
    <property type="evidence" value="ECO:0007669"/>
    <property type="project" value="TreeGrafter"/>
</dbReference>
<keyword evidence="3" id="KW-0812">Transmembrane</keyword>
<dbReference type="InterPro" id="IPR012910">
    <property type="entry name" value="Plug_dom"/>
</dbReference>
<name>A0A0F9P597_9ZZZZ</name>
<evidence type="ECO:0000256" key="9">
    <source>
        <dbReference type="SAM" id="MobiDB-lite"/>
    </source>
</evidence>
<dbReference type="PROSITE" id="PS52016">
    <property type="entry name" value="TONB_DEPENDENT_REC_3"/>
    <property type="match status" value="1"/>
</dbReference>
<keyword evidence="8" id="KW-0998">Cell outer membrane</keyword>
<evidence type="ECO:0008006" key="13">
    <source>
        <dbReference type="Google" id="ProtNLM"/>
    </source>
</evidence>
<reference evidence="12" key="1">
    <citation type="journal article" date="2015" name="Nature">
        <title>Complex archaea that bridge the gap between prokaryotes and eukaryotes.</title>
        <authorList>
            <person name="Spang A."/>
            <person name="Saw J.H."/>
            <person name="Jorgensen S.L."/>
            <person name="Zaremba-Niedzwiedzka K."/>
            <person name="Martijn J."/>
            <person name="Lind A.E."/>
            <person name="van Eijk R."/>
            <person name="Schleper C."/>
            <person name="Guy L."/>
            <person name="Ettema T.J."/>
        </authorList>
    </citation>
    <scope>NUCLEOTIDE SEQUENCE</scope>
</reference>
<dbReference type="InterPro" id="IPR000531">
    <property type="entry name" value="Beta-barrel_TonB"/>
</dbReference>
<proteinExistence type="predicted"/>
<dbReference type="Gene3D" id="2.170.130.10">
    <property type="entry name" value="TonB-dependent receptor, plug domain"/>
    <property type="match status" value="1"/>
</dbReference>
<keyword evidence="2" id="KW-0813">Transport</keyword>
<dbReference type="InterPro" id="IPR039426">
    <property type="entry name" value="TonB-dep_rcpt-like"/>
</dbReference>
<keyword evidence="7" id="KW-0675">Receptor</keyword>
<accession>A0A0F9P597</accession>
<dbReference type="InterPro" id="IPR037066">
    <property type="entry name" value="Plug_dom_sf"/>
</dbReference>
<dbReference type="CDD" id="cd01347">
    <property type="entry name" value="ligand_gated_channel"/>
    <property type="match status" value="1"/>
</dbReference>
<keyword evidence="5" id="KW-0798">TonB box</keyword>
<feature type="region of interest" description="Disordered" evidence="9">
    <location>
        <begin position="33"/>
        <end position="58"/>
    </location>
</feature>
<evidence type="ECO:0000256" key="1">
    <source>
        <dbReference type="ARBA" id="ARBA00004571"/>
    </source>
</evidence>
<evidence type="ECO:0000256" key="4">
    <source>
        <dbReference type="ARBA" id="ARBA00022729"/>
    </source>
</evidence>
<dbReference type="Pfam" id="PF07715">
    <property type="entry name" value="Plug"/>
    <property type="match status" value="1"/>
</dbReference>
<comment type="subcellular location">
    <subcellularLocation>
        <location evidence="1">Cell outer membrane</location>
        <topology evidence="1">Multi-pass membrane protein</topology>
    </subcellularLocation>
</comment>
<dbReference type="InterPro" id="IPR036942">
    <property type="entry name" value="Beta-barrel_TonB_sf"/>
</dbReference>
<dbReference type="GO" id="GO:0044718">
    <property type="term" value="P:siderophore transmembrane transport"/>
    <property type="evidence" value="ECO:0007669"/>
    <property type="project" value="TreeGrafter"/>
</dbReference>
<dbReference type="Gene3D" id="2.40.170.20">
    <property type="entry name" value="TonB-dependent receptor, beta-barrel domain"/>
    <property type="match status" value="1"/>
</dbReference>
<keyword evidence="4" id="KW-0732">Signal</keyword>
<dbReference type="PANTHER" id="PTHR30069">
    <property type="entry name" value="TONB-DEPENDENT OUTER MEMBRANE RECEPTOR"/>
    <property type="match status" value="1"/>
</dbReference>
<comment type="caution">
    <text evidence="12">The sequence shown here is derived from an EMBL/GenBank/DDBJ whole genome shotgun (WGS) entry which is preliminary data.</text>
</comment>
<dbReference type="AlphaFoldDB" id="A0A0F9P597"/>
<organism evidence="12">
    <name type="scientific">marine sediment metagenome</name>
    <dbReference type="NCBI Taxonomy" id="412755"/>
    <lineage>
        <taxon>unclassified sequences</taxon>
        <taxon>metagenomes</taxon>
        <taxon>ecological metagenomes</taxon>
    </lineage>
</organism>
<feature type="non-terminal residue" evidence="12">
    <location>
        <position position="704"/>
    </location>
</feature>
<dbReference type="SUPFAM" id="SSF56935">
    <property type="entry name" value="Porins"/>
    <property type="match status" value="1"/>
</dbReference>
<dbReference type="Pfam" id="PF00593">
    <property type="entry name" value="TonB_dep_Rec_b-barrel"/>
    <property type="match status" value="1"/>
</dbReference>
<dbReference type="PANTHER" id="PTHR30069:SF29">
    <property type="entry name" value="HEMOGLOBIN AND HEMOGLOBIN-HAPTOGLOBIN-BINDING PROTEIN 1-RELATED"/>
    <property type="match status" value="1"/>
</dbReference>
<gene>
    <name evidence="12" type="ORF">LCGC14_0944230</name>
</gene>
<evidence type="ECO:0000256" key="5">
    <source>
        <dbReference type="ARBA" id="ARBA00023077"/>
    </source>
</evidence>
<sequence length="704" mass="79142">MKKQLSNFILLLSLLIIILALADVPILAMEVKQTDQKNQKEEAEKQEKSDQKSEKEEQKFVLHNEIVVTATRTKKTVFNAPQPVTVLNREKIAERAPNNVSELLSEVPGTDIVGVGPNQGRPVIRGMRGQRILLLSDGIRLSNSRRTQSFGEIPALIDVSGLERVEVVRGPSSVLYGSEAIGGVINLITHLPDYNREGTNVSGNLGYRYSSADEQHKGFVDINGNVGRLGFRFSGSSRKAQDYYAPSGTFGNITLEEATNVIDSRVQDSNFNFFLGYRFSDSNDISLKYENYKANDSGFGYVDPAVYAPGDPTIQLLYPNQKMRKLTLRYENRSLRFIMADGISFTGYYLNNERTFDTNITIPFFPGAGINIQSSNYTDVDTYGMRLELTKVLFSKHIVTYGLDFYQDDSQNTDINTTEMFGFGPPMIDVDSVSKVPNASFRSFGLFMQDDISLFKRFSVVLGLRYQNVNAETKETEGITDPLVNSTDSTFVGAANFIYNLSNNLNLVLSLGRGFRSANLPERFFKGVTPDGTGFQIRNPALKPETNFNVDLGLRYRQSNFYVEAFYFRNIIYDGIQIKSTGEWIGGLEEYQNVNVDKLRLQGVEILGQFSLDFGLSATASYSYMTSKNLTDPAELRYGDTYGSRLNLNVRYTFPNNLFYVEYHVRHNGRRKDVDLGTNPIGLFLPRFTVHSLRTGITLFKNSA</sequence>
<evidence type="ECO:0000259" key="11">
    <source>
        <dbReference type="Pfam" id="PF07715"/>
    </source>
</evidence>
<keyword evidence="6" id="KW-0472">Membrane</keyword>
<evidence type="ECO:0000256" key="8">
    <source>
        <dbReference type="ARBA" id="ARBA00023237"/>
    </source>
</evidence>
<evidence type="ECO:0000256" key="7">
    <source>
        <dbReference type="ARBA" id="ARBA00023170"/>
    </source>
</evidence>